<dbReference type="PANTHER" id="PTHR47637">
    <property type="entry name" value="CHAPERONE SURA"/>
    <property type="match status" value="1"/>
</dbReference>
<keyword evidence="5 7" id="KW-0143">Chaperone</keyword>
<dbReference type="InterPro" id="IPR023034">
    <property type="entry name" value="PPIase_SurA"/>
</dbReference>
<dbReference type="GO" id="GO:0050821">
    <property type="term" value="P:protein stabilization"/>
    <property type="evidence" value="ECO:0007669"/>
    <property type="project" value="InterPro"/>
</dbReference>
<evidence type="ECO:0000256" key="7">
    <source>
        <dbReference type="HAMAP-Rule" id="MF_01183"/>
    </source>
</evidence>
<dbReference type="InterPro" id="IPR027304">
    <property type="entry name" value="Trigger_fact/SurA_dom_sf"/>
</dbReference>
<reference evidence="9 10" key="1">
    <citation type="submission" date="2016-10" db="EMBL/GenBank/DDBJ databases">
        <authorList>
            <person name="de Groot N.N."/>
        </authorList>
    </citation>
    <scope>NUCLEOTIDE SEQUENCE [LARGE SCALE GENOMIC DNA]</scope>
    <source>
        <strain evidence="9 10">CGMCC 1.7659</strain>
    </source>
</reference>
<dbReference type="Pfam" id="PF00639">
    <property type="entry name" value="Rotamase"/>
    <property type="match status" value="2"/>
</dbReference>
<dbReference type="GO" id="GO:0043165">
    <property type="term" value="P:Gram-negative-bacterium-type cell outer membrane assembly"/>
    <property type="evidence" value="ECO:0007669"/>
    <property type="project" value="InterPro"/>
</dbReference>
<dbReference type="Proteomes" id="UP000198575">
    <property type="component" value="Unassembled WGS sequence"/>
</dbReference>
<dbReference type="PROSITE" id="PS01096">
    <property type="entry name" value="PPIC_PPIASE_1"/>
    <property type="match status" value="1"/>
</dbReference>
<dbReference type="OrthoDB" id="14196at2"/>
<keyword evidence="10" id="KW-1185">Reference proteome</keyword>
<accession>A0A1I4WTZ9</accession>
<dbReference type="PANTHER" id="PTHR47637:SF1">
    <property type="entry name" value="CHAPERONE SURA"/>
    <property type="match status" value="1"/>
</dbReference>
<dbReference type="InterPro" id="IPR015391">
    <property type="entry name" value="SurA_N"/>
</dbReference>
<dbReference type="EMBL" id="FOVF01000006">
    <property type="protein sequence ID" value="SFN16935.1"/>
    <property type="molecule type" value="Genomic_DNA"/>
</dbReference>
<evidence type="ECO:0000256" key="4">
    <source>
        <dbReference type="ARBA" id="ARBA00023110"/>
    </source>
</evidence>
<feature type="chain" id="PRO_5011803510" description="Chaperone SurA" evidence="7">
    <location>
        <begin position="24"/>
        <end position="439"/>
    </location>
</feature>
<dbReference type="SUPFAM" id="SSF109998">
    <property type="entry name" value="Triger factor/SurA peptide-binding domain-like"/>
    <property type="match status" value="1"/>
</dbReference>
<comment type="subcellular location">
    <subcellularLocation>
        <location evidence="7">Periplasm</location>
    </subcellularLocation>
    <text evidence="7">Is capable of associating with the outer membrane.</text>
</comment>
<evidence type="ECO:0000259" key="8">
    <source>
        <dbReference type="PROSITE" id="PS50198"/>
    </source>
</evidence>
<dbReference type="AlphaFoldDB" id="A0A1I4WTZ9"/>
<comment type="catalytic activity">
    <reaction evidence="7">
        <text>[protein]-peptidylproline (omega=180) = [protein]-peptidylproline (omega=0)</text>
        <dbReference type="Rhea" id="RHEA:16237"/>
        <dbReference type="Rhea" id="RHEA-COMP:10747"/>
        <dbReference type="Rhea" id="RHEA-COMP:10748"/>
        <dbReference type="ChEBI" id="CHEBI:83833"/>
        <dbReference type="ChEBI" id="CHEBI:83834"/>
        <dbReference type="EC" id="5.2.1.8"/>
    </reaction>
</comment>
<dbReference type="InterPro" id="IPR046357">
    <property type="entry name" value="PPIase_dom_sf"/>
</dbReference>
<dbReference type="EC" id="5.2.1.8" evidence="7"/>
<dbReference type="HAMAP" id="MF_01183">
    <property type="entry name" value="Chaperone_SurA"/>
    <property type="match status" value="1"/>
</dbReference>
<keyword evidence="6 7" id="KW-0413">Isomerase</keyword>
<evidence type="ECO:0000256" key="3">
    <source>
        <dbReference type="ARBA" id="ARBA00022764"/>
    </source>
</evidence>
<comment type="function">
    <text evidence="7">Chaperone involved in the correct folding and assembly of outer membrane proteins. Recognizes specific patterns of aromatic residues and the orientation of their side chains, which are found more frequently in integral outer membrane proteins. May act in both early periplasmic and late outer membrane-associated steps of protein maturation.</text>
</comment>
<dbReference type="Pfam" id="PF09312">
    <property type="entry name" value="SurA_N"/>
    <property type="match status" value="1"/>
</dbReference>
<dbReference type="GO" id="GO:0006457">
    <property type="term" value="P:protein folding"/>
    <property type="evidence" value="ECO:0007669"/>
    <property type="project" value="UniProtKB-UniRule"/>
</dbReference>
<sequence precursor="true">MRMNKLPTLLILLFVLFAPAATAQLMPTEPLDSVVAVLDEDVILRSELDRQVNAITAQYANNPQQLPPRDELERQVLDRLIMTKLQVARADSTGIKISDAEVDQTVAQIAQQNRLDVGQLRQAIERQGMTWDQFRTNVYEESLVRQLRQRVIQSRVQVSDTEIELLLKNGGARRGELHLGHIQITLPDGATPEQIAAAQAKADDVSRQIREGMDFSAAAIRYSDAQNALDGGDLGWRGYDELPTAFAEIADRLQPGETAAPVRGPNGFHIIKLIEKREASSELVTEYHARHILIRSSEIVSPAQAEKTVRELRERLLAGEDFAKLAKEYSNDTNSANLGGDLGWFPKAGYGTKVAEVVASLKDGEISAPFQTDAGWHVMQLLETRTEDKTAEAERNKARQTIGARKAEEEYASFLRQLRAEAYIEIRLPGADGASGNAG</sequence>
<dbReference type="GO" id="GO:0051082">
    <property type="term" value="F:unfolded protein binding"/>
    <property type="evidence" value="ECO:0007669"/>
    <property type="project" value="UniProtKB-UniRule"/>
</dbReference>
<proteinExistence type="inferred from homology"/>
<dbReference type="InterPro" id="IPR000297">
    <property type="entry name" value="PPIase_PpiC"/>
</dbReference>
<dbReference type="InterPro" id="IPR023058">
    <property type="entry name" value="PPIase_PpiC_CS"/>
</dbReference>
<dbReference type="STRING" id="578942.SAMN05216289_10638"/>
<dbReference type="GO" id="GO:0042277">
    <property type="term" value="F:peptide binding"/>
    <property type="evidence" value="ECO:0007669"/>
    <property type="project" value="InterPro"/>
</dbReference>
<gene>
    <name evidence="7" type="primary">surA</name>
    <name evidence="9" type="ORF">SAMN05216289_10638</name>
</gene>
<evidence type="ECO:0000256" key="5">
    <source>
        <dbReference type="ARBA" id="ARBA00023186"/>
    </source>
</evidence>
<organism evidence="9 10">
    <name type="scientific">Dokdonella immobilis</name>
    <dbReference type="NCBI Taxonomy" id="578942"/>
    <lineage>
        <taxon>Bacteria</taxon>
        <taxon>Pseudomonadati</taxon>
        <taxon>Pseudomonadota</taxon>
        <taxon>Gammaproteobacteria</taxon>
        <taxon>Lysobacterales</taxon>
        <taxon>Rhodanobacteraceae</taxon>
        <taxon>Dokdonella</taxon>
    </lineage>
</organism>
<evidence type="ECO:0000313" key="9">
    <source>
        <dbReference type="EMBL" id="SFN16935.1"/>
    </source>
</evidence>
<feature type="signal peptide" evidence="7">
    <location>
        <begin position="1"/>
        <end position="23"/>
    </location>
</feature>
<dbReference type="SUPFAM" id="SSF54534">
    <property type="entry name" value="FKBP-like"/>
    <property type="match status" value="2"/>
</dbReference>
<feature type="domain" description="PpiC" evidence="8">
    <location>
        <begin position="284"/>
        <end position="383"/>
    </location>
</feature>
<dbReference type="Gene3D" id="1.10.4030.10">
    <property type="entry name" value="Porin chaperone SurA, peptide-binding domain"/>
    <property type="match status" value="1"/>
</dbReference>
<keyword evidence="2 7" id="KW-0677">Repeat</keyword>
<keyword evidence="1 7" id="KW-0732">Signal</keyword>
<dbReference type="PROSITE" id="PS50198">
    <property type="entry name" value="PPIC_PPIASE_2"/>
    <property type="match status" value="2"/>
</dbReference>
<dbReference type="InterPro" id="IPR050280">
    <property type="entry name" value="OMP_Chaperone_SurA"/>
</dbReference>
<protein>
    <recommendedName>
        <fullName evidence="7">Chaperone SurA</fullName>
    </recommendedName>
    <alternativeName>
        <fullName evidence="7">Peptidyl-prolyl cis-trans isomerase SurA</fullName>
        <shortName evidence="7">PPIase SurA</shortName>
        <ecNumber evidence="7">5.2.1.8</ecNumber>
    </alternativeName>
    <alternativeName>
        <fullName evidence="7">Rotamase SurA</fullName>
    </alternativeName>
</protein>
<keyword evidence="3 7" id="KW-0574">Periplasm</keyword>
<dbReference type="GO" id="GO:0003755">
    <property type="term" value="F:peptidyl-prolyl cis-trans isomerase activity"/>
    <property type="evidence" value="ECO:0007669"/>
    <property type="project" value="UniProtKB-UniRule"/>
</dbReference>
<evidence type="ECO:0000256" key="1">
    <source>
        <dbReference type="ARBA" id="ARBA00022729"/>
    </source>
</evidence>
<evidence type="ECO:0000313" key="10">
    <source>
        <dbReference type="Proteomes" id="UP000198575"/>
    </source>
</evidence>
<comment type="domain">
    <text evidence="7">The PPIase activity resides only in the second parvulin domain. The N-terminal region and the C-terminal tail are necessary and sufficient for the chaperone activity of SurA. The PPIase activity is dispensable for SurA to function as a chaperone. The N-terminal region and the C-terminal tail are also required for porin recognition.</text>
</comment>
<keyword evidence="4 7" id="KW-0697">Rotamase</keyword>
<name>A0A1I4WTZ9_9GAMM</name>
<evidence type="ECO:0000256" key="6">
    <source>
        <dbReference type="ARBA" id="ARBA00023235"/>
    </source>
</evidence>
<dbReference type="Gene3D" id="3.10.50.40">
    <property type="match status" value="2"/>
</dbReference>
<evidence type="ECO:0000256" key="2">
    <source>
        <dbReference type="ARBA" id="ARBA00022737"/>
    </source>
</evidence>
<dbReference type="GO" id="GO:0030288">
    <property type="term" value="C:outer membrane-bounded periplasmic space"/>
    <property type="evidence" value="ECO:0007669"/>
    <property type="project" value="InterPro"/>
</dbReference>
<feature type="domain" description="PpiC" evidence="8">
    <location>
        <begin position="174"/>
        <end position="275"/>
    </location>
</feature>